<accession>A0A3Q9UZ01</accession>
<proteinExistence type="inferred from homology"/>
<evidence type="ECO:0000256" key="2">
    <source>
        <dbReference type="ARBA" id="ARBA00006285"/>
    </source>
</evidence>
<dbReference type="SUPFAM" id="SSF55545">
    <property type="entry name" value="beta-N-acetylhexosaminidase-like domain"/>
    <property type="match status" value="1"/>
</dbReference>
<evidence type="ECO:0000256" key="7">
    <source>
        <dbReference type="SAM" id="MobiDB-lite"/>
    </source>
</evidence>
<dbReference type="EMBL" id="CP028137">
    <property type="protein sequence ID" value="AZZ53144.1"/>
    <property type="molecule type" value="Genomic_DNA"/>
</dbReference>
<dbReference type="GO" id="GO:0016020">
    <property type="term" value="C:membrane"/>
    <property type="evidence" value="ECO:0007669"/>
    <property type="project" value="TreeGrafter"/>
</dbReference>
<evidence type="ECO:0000256" key="1">
    <source>
        <dbReference type="ARBA" id="ARBA00001231"/>
    </source>
</evidence>
<dbReference type="CDD" id="cd06563">
    <property type="entry name" value="GH20_chitobiase-like"/>
    <property type="match status" value="1"/>
</dbReference>
<dbReference type="GO" id="GO:0004563">
    <property type="term" value="F:beta-N-acetylhexosaminidase activity"/>
    <property type="evidence" value="ECO:0007669"/>
    <property type="project" value="UniProtKB-EC"/>
</dbReference>
<dbReference type="Gene3D" id="3.30.379.10">
    <property type="entry name" value="Chitobiase/beta-hexosaminidase domain 2-like"/>
    <property type="match status" value="1"/>
</dbReference>
<keyword evidence="5" id="KW-0326">Glycosidase</keyword>
<comment type="similarity">
    <text evidence="2">Belongs to the glycosyl hydrolase 20 family.</text>
</comment>
<dbReference type="InterPro" id="IPR015882">
    <property type="entry name" value="HEX_bac_N"/>
</dbReference>
<evidence type="ECO:0000313" key="11">
    <source>
        <dbReference type="Proteomes" id="UP000285317"/>
    </source>
</evidence>
<dbReference type="KEGG" id="rfs:C1I64_14625"/>
<evidence type="ECO:0000256" key="6">
    <source>
        <dbReference type="PIRSR" id="PIRSR625705-1"/>
    </source>
</evidence>
<organism evidence="10 11">
    <name type="scientific">Rathayibacter festucae DSM 15932</name>
    <dbReference type="NCBI Taxonomy" id="1328866"/>
    <lineage>
        <taxon>Bacteria</taxon>
        <taxon>Bacillati</taxon>
        <taxon>Actinomycetota</taxon>
        <taxon>Actinomycetes</taxon>
        <taxon>Micrococcales</taxon>
        <taxon>Microbacteriaceae</taxon>
        <taxon>Rathayibacter</taxon>
    </lineage>
</organism>
<feature type="active site" description="Proton donor" evidence="6">
    <location>
        <position position="306"/>
    </location>
</feature>
<gene>
    <name evidence="10" type="ORF">C1I64_14625</name>
</gene>
<dbReference type="GO" id="GO:0005975">
    <property type="term" value="P:carbohydrate metabolic process"/>
    <property type="evidence" value="ECO:0007669"/>
    <property type="project" value="InterPro"/>
</dbReference>
<evidence type="ECO:0000256" key="4">
    <source>
        <dbReference type="ARBA" id="ARBA00022801"/>
    </source>
</evidence>
<keyword evidence="4" id="KW-0378">Hydrolase</keyword>
<reference evidence="10 11" key="1">
    <citation type="submission" date="2018-03" db="EMBL/GenBank/DDBJ databases">
        <title>Bacteriophage NCPPB3778 and a type I-E CRISPR drive the evolution of the US Biological Select Agent, Rathayibacter toxicus.</title>
        <authorList>
            <person name="Davis E.W.II."/>
            <person name="Tabima J.F."/>
            <person name="Weisberg A.J."/>
            <person name="Dantas Lopes L."/>
            <person name="Wiseman M.S."/>
            <person name="Wiseman M.S."/>
            <person name="Pupko T."/>
            <person name="Belcher M.S."/>
            <person name="Sechler A.J."/>
            <person name="Tancos M.A."/>
            <person name="Schroeder B.K."/>
            <person name="Murray T.D."/>
            <person name="Luster D.G."/>
            <person name="Schneider W.L."/>
            <person name="Rogers E."/>
            <person name="Andreote F.D."/>
            <person name="Grunwald N.J."/>
            <person name="Putnam M.L."/>
            <person name="Chang J.H."/>
        </authorList>
    </citation>
    <scope>NUCLEOTIDE SEQUENCE [LARGE SCALE GENOMIC DNA]</scope>
    <source>
        <strain evidence="10 11">DSM 15932</strain>
    </source>
</reference>
<dbReference type="InterPro" id="IPR015883">
    <property type="entry name" value="Glyco_hydro_20_cat"/>
</dbReference>
<feature type="domain" description="Glycoside hydrolase family 20 catalytic" evidence="8">
    <location>
        <begin position="132"/>
        <end position="475"/>
    </location>
</feature>
<dbReference type="InterPro" id="IPR029018">
    <property type="entry name" value="Hex-like_dom2"/>
</dbReference>
<feature type="region of interest" description="Disordered" evidence="7">
    <location>
        <begin position="194"/>
        <end position="213"/>
    </location>
</feature>
<evidence type="ECO:0000313" key="10">
    <source>
        <dbReference type="EMBL" id="AZZ53144.1"/>
    </source>
</evidence>
<dbReference type="AlphaFoldDB" id="A0A3Q9UZ01"/>
<dbReference type="EC" id="3.2.1.52" evidence="3"/>
<dbReference type="Proteomes" id="UP000285317">
    <property type="component" value="Chromosome"/>
</dbReference>
<feature type="domain" description="Beta-hexosaminidase bacterial type N-terminal" evidence="9">
    <location>
        <begin position="2"/>
        <end position="128"/>
    </location>
</feature>
<dbReference type="PANTHER" id="PTHR22600">
    <property type="entry name" value="BETA-HEXOSAMINIDASE"/>
    <property type="match status" value="1"/>
</dbReference>
<evidence type="ECO:0000259" key="9">
    <source>
        <dbReference type="Pfam" id="PF02838"/>
    </source>
</evidence>
<dbReference type="GO" id="GO:0030203">
    <property type="term" value="P:glycosaminoglycan metabolic process"/>
    <property type="evidence" value="ECO:0007669"/>
    <property type="project" value="TreeGrafter"/>
</dbReference>
<dbReference type="Pfam" id="PF00728">
    <property type="entry name" value="Glyco_hydro_20"/>
    <property type="match status" value="1"/>
</dbReference>
<evidence type="ECO:0000256" key="3">
    <source>
        <dbReference type="ARBA" id="ARBA00012663"/>
    </source>
</evidence>
<name>A0A3Q9UZ01_9MICO</name>
<dbReference type="Pfam" id="PF02838">
    <property type="entry name" value="Glyco_hydro_20b"/>
    <property type="match status" value="1"/>
</dbReference>
<evidence type="ECO:0000259" key="8">
    <source>
        <dbReference type="Pfam" id="PF00728"/>
    </source>
</evidence>
<dbReference type="PRINTS" id="PR00738">
    <property type="entry name" value="GLHYDRLASE20"/>
</dbReference>
<dbReference type="InterPro" id="IPR025705">
    <property type="entry name" value="Beta_hexosaminidase_sua/sub"/>
</dbReference>
<dbReference type="RefSeq" id="WP_127887698.1">
    <property type="nucleotide sequence ID" value="NZ_CP028137.1"/>
</dbReference>
<dbReference type="InterPro" id="IPR017853">
    <property type="entry name" value="GH"/>
</dbReference>
<sequence length="554" mass="60174">MPSLLPRPRSLRPETGEFVLSASTRIACPEALAGAAQLLRATVGRATGSALERGDQATAGIRLALDPALPPEGYRLRVDARSIVLSAAGTAGALHGVQTLLQLLPPAIHRSAPLPGVRWAVPAVMIEDEPRFAWRGMLLDVARHFLPVREVLRVIDLLALHRLTVLHLHLTDDQGWRLEIPRYPRLTEAGAWRRRSQVGAGPTAGQDDRPHGGYYRRDDIREIVAYAAARGVTVVPEIELPGHAQAALAAYPELGVRGTPLETWTEWGVSTNVFNVEESTIEFLEHVLDEVIELFPSPYVHIGGDECPKDQWAADARTQERMRELGIPDENALQSWFVGRIGAHLARRGRRLLGWDEILEGGLAPGATVLSWRGRVGAAAAARAGHDVIACPEDTTYLDHRQSEAASEPIPVSTVTTVADVLAFDPVPPELTPEQAQHVLGGQANLWTEHADSPRTLDYLAFPRLCALAEALWSGGHRDTADFEARLAHHLARLDAFGVEYRRADGPLPWQTRPGVPGRPMTHAEAVEQVALLTADIADSGDRPGPSTPPPPAP</sequence>
<comment type="catalytic activity">
    <reaction evidence="1">
        <text>Hydrolysis of terminal non-reducing N-acetyl-D-hexosamine residues in N-acetyl-beta-D-hexosaminides.</text>
        <dbReference type="EC" id="3.2.1.52"/>
    </reaction>
</comment>
<protein>
    <recommendedName>
        <fullName evidence="3">beta-N-acetylhexosaminidase</fullName>
        <ecNumber evidence="3">3.2.1.52</ecNumber>
    </recommendedName>
</protein>
<dbReference type="Gene3D" id="3.20.20.80">
    <property type="entry name" value="Glycosidases"/>
    <property type="match status" value="1"/>
</dbReference>
<evidence type="ECO:0000256" key="5">
    <source>
        <dbReference type="ARBA" id="ARBA00023295"/>
    </source>
</evidence>
<dbReference type="SUPFAM" id="SSF51445">
    <property type="entry name" value="(Trans)glycosidases"/>
    <property type="match status" value="1"/>
</dbReference>
<dbReference type="PANTHER" id="PTHR22600:SF57">
    <property type="entry name" value="BETA-N-ACETYLHEXOSAMINIDASE"/>
    <property type="match status" value="1"/>
</dbReference>